<dbReference type="PANTHER" id="PTHR34298:SF2">
    <property type="entry name" value="SEGREGATION AND CONDENSATION PROTEIN B"/>
    <property type="match status" value="1"/>
</dbReference>
<dbReference type="GO" id="GO:0051304">
    <property type="term" value="P:chromosome separation"/>
    <property type="evidence" value="ECO:0007669"/>
    <property type="project" value="InterPro"/>
</dbReference>
<gene>
    <name evidence="6" type="ORF">A2494_03425</name>
</gene>
<dbReference type="SUPFAM" id="SSF46785">
    <property type="entry name" value="Winged helix' DNA-binding domain"/>
    <property type="match status" value="2"/>
</dbReference>
<dbReference type="Proteomes" id="UP000178106">
    <property type="component" value="Unassembled WGS sequence"/>
</dbReference>
<evidence type="ECO:0000256" key="1">
    <source>
        <dbReference type="ARBA" id="ARBA00022490"/>
    </source>
</evidence>
<dbReference type="GO" id="GO:0051301">
    <property type="term" value="P:cell division"/>
    <property type="evidence" value="ECO:0007669"/>
    <property type="project" value="UniProtKB-KW"/>
</dbReference>
<proteinExistence type="predicted"/>
<dbReference type="NCBIfam" id="TIGR00281">
    <property type="entry name" value="SMC-Scp complex subunit ScpB"/>
    <property type="match status" value="1"/>
</dbReference>
<dbReference type="InterPro" id="IPR005234">
    <property type="entry name" value="ScpB_csome_segregation"/>
</dbReference>
<evidence type="ECO:0000256" key="3">
    <source>
        <dbReference type="ARBA" id="ARBA00022829"/>
    </source>
</evidence>
<dbReference type="InterPro" id="IPR036388">
    <property type="entry name" value="WH-like_DNA-bd_sf"/>
</dbReference>
<keyword evidence="2" id="KW-0132">Cell division</keyword>
<dbReference type="InterPro" id="IPR036390">
    <property type="entry name" value="WH_DNA-bd_sf"/>
</dbReference>
<protein>
    <submittedName>
        <fullName evidence="6">SMC-Scp complex subunit ScpB</fullName>
    </submittedName>
</protein>
<organism evidence="6 7">
    <name type="scientific">Candidatus Lloydbacteria bacterium RIFOXYC12_FULL_46_25</name>
    <dbReference type="NCBI Taxonomy" id="1798670"/>
    <lineage>
        <taxon>Bacteria</taxon>
        <taxon>Candidatus Lloydiibacteriota</taxon>
    </lineage>
</organism>
<sequence>MNLENTIESILFYQAEPLSIKRLSDLLKRNEEETLQAIDRLEERLGSTGIRLLRNGNAVTLGTSPESGALIEAMTKEELSRDLSKASLETLAIVLYKGPITRAEIDYIRGVNSTFILRNLLIRGLVEKIDNPSDQRSFLYTPTFTLLEHMGITKTADLPEYAETMRALEQFVIQKEEEKKEEEAKETTEKDAVMPEAELEADIIEEDDAGMNYDDEELEARYRENEEHGTI</sequence>
<dbReference type="EMBL" id="MHLU01000158">
    <property type="protein sequence ID" value="OGZ16877.1"/>
    <property type="molecule type" value="Genomic_DNA"/>
</dbReference>
<keyword evidence="1" id="KW-0963">Cytoplasm</keyword>
<feature type="compositionally biased region" description="Basic and acidic residues" evidence="5">
    <location>
        <begin position="176"/>
        <end position="193"/>
    </location>
</feature>
<evidence type="ECO:0000313" key="7">
    <source>
        <dbReference type="Proteomes" id="UP000178106"/>
    </source>
</evidence>
<keyword evidence="4" id="KW-0131">Cell cycle</keyword>
<evidence type="ECO:0000256" key="4">
    <source>
        <dbReference type="ARBA" id="ARBA00023306"/>
    </source>
</evidence>
<keyword evidence="3" id="KW-0159">Chromosome partition</keyword>
<reference evidence="6 7" key="1">
    <citation type="journal article" date="2016" name="Nat. Commun.">
        <title>Thousands of microbial genomes shed light on interconnected biogeochemical processes in an aquifer system.</title>
        <authorList>
            <person name="Anantharaman K."/>
            <person name="Brown C.T."/>
            <person name="Hug L.A."/>
            <person name="Sharon I."/>
            <person name="Castelle C.J."/>
            <person name="Probst A.J."/>
            <person name="Thomas B.C."/>
            <person name="Singh A."/>
            <person name="Wilkins M.J."/>
            <person name="Karaoz U."/>
            <person name="Brodie E.L."/>
            <person name="Williams K.H."/>
            <person name="Hubbard S.S."/>
            <person name="Banfield J.F."/>
        </authorList>
    </citation>
    <scope>NUCLEOTIDE SEQUENCE [LARGE SCALE GENOMIC DNA]</scope>
</reference>
<evidence type="ECO:0000313" key="6">
    <source>
        <dbReference type="EMBL" id="OGZ16877.1"/>
    </source>
</evidence>
<comment type="caution">
    <text evidence="6">The sequence shown here is derived from an EMBL/GenBank/DDBJ whole genome shotgun (WGS) entry which is preliminary data.</text>
</comment>
<evidence type="ECO:0000256" key="2">
    <source>
        <dbReference type="ARBA" id="ARBA00022618"/>
    </source>
</evidence>
<feature type="compositionally biased region" description="Acidic residues" evidence="5">
    <location>
        <begin position="197"/>
        <end position="211"/>
    </location>
</feature>
<dbReference type="AlphaFoldDB" id="A0A1G2DTF2"/>
<evidence type="ECO:0000256" key="5">
    <source>
        <dbReference type="SAM" id="MobiDB-lite"/>
    </source>
</evidence>
<feature type="region of interest" description="Disordered" evidence="5">
    <location>
        <begin position="176"/>
        <end position="211"/>
    </location>
</feature>
<dbReference type="Pfam" id="PF04079">
    <property type="entry name" value="SMC_ScpB"/>
    <property type="match status" value="1"/>
</dbReference>
<dbReference type="PANTHER" id="PTHR34298">
    <property type="entry name" value="SEGREGATION AND CONDENSATION PROTEIN B"/>
    <property type="match status" value="1"/>
</dbReference>
<accession>A0A1G2DTF2</accession>
<name>A0A1G2DTF2_9BACT</name>
<dbReference type="Gene3D" id="1.10.10.10">
    <property type="entry name" value="Winged helix-like DNA-binding domain superfamily/Winged helix DNA-binding domain"/>
    <property type="match status" value="2"/>
</dbReference>